<feature type="compositionally biased region" description="Basic residues" evidence="1">
    <location>
        <begin position="576"/>
        <end position="587"/>
    </location>
</feature>
<sequence>MACSSDVPKGKRRNKNRSLAARGLLYAELGYIDSLTPNTAAAVDEVCLTDGLQLEDILMGHYQGRGVSRAAVEATRRTLEGGEGDPNLRECSPDEKHNIITSLAARDIKTPVPNTCREESQDLLSCSDGENMSVVTSTGQFTSGQTPAGDRSVLIHCEEPQSSQCVTSLVEGDTKSETVDLVTTTDSYEEEPLPCLPLECQSPVNTPRSSSPETEVLLTSVHDYACAHYPDHPSCAEEPPPPKCTSVVFRAKHSPRHVLRYTCQSPAGTPPSTPRLAVEGSWVHEHVQSLAKRTKEEDIADRVDGMYGTSEDVHGLAKKVDEEDTQDFVNETCGDQTTPSAVLHQNVQVHGKKIQKEVIQHFVNTGQSTPTKLMYQDQDLQGISKEVDKEDPRAQDFVSKICGDRATPTTPTHKSEDVDDPALVKVKENPQDLVQTTTASLSQQDDQGLEKVKKDNSVITATGMCGASHQMVPTALTGQDEDIQAKTVDKEDQGSLATEKDLKGQTDEPKRRGGKWWDLRIKRERMARDRTNGINNDKKDAKEGRKWWRRVFTRKSGGKTRGSDSDKKDAKEGRKWWRRVFTRKRGGKTSGSDSGKRRNKNRSLAARGLLYAELGYINSLTPKTAAAVSEVCLTDGLQLEDILMGHYQGRGVSRAAVEAARKTLQCGEGDPNLRECSPDEKHNISKQAARDIKTPASHICREEPQDLLSCSDGENMSVVTSSGQFTSGQTPAGDRSVLIHCEEPQSSQRVTSLVEGDTKTETVDLATTTDSQEQPLPCLPLECQSPVNTPKSSSPATEVLLTPVYDNACAHHPDHPSCAEEPPPPKCTSVAFRAKHSPRHVPYYTCQSPAGTPSSTPRLAVEGLWVHEHVQSLAKRTKEEDIADWVSGMCGTGEDIQGLAKKVDEEDTQDFVNETCGDQTTPSALLQQNVRSLGKKIEKEEIQNFVNSDQSTPTKLMYQDKDLQGISKEVDKEDPQDFSISKICGDRVTPTTHKGEDVNDAVLVKVKENPQDLVQTTTASLSQQDVQGLGKEEQDTSVITGMCGASHQMVPTTLTGQDEDIQAKAVDKEDQESLATEKHLKAQTDEPKKRGGKWCDLRTERERMARDRTDGINNDKMDEKKGRKWWRRVFTRKSGGKTRGSDSDKKDAKEGRKWWRRVFTRKRGGKTSGSDSDDVFSTKDSFVQIALCTSVAYVCVDGVFSTKDRKEERMKNKDDDQGLTAPDTCSKENNDDDQGLATPDTCSKENKDDDQSLTTPDTCSKENKDDDQSLTTPDTCSKENNDDDQGLKTQHTCSKEKKKMTRVTKRMDSSSSCVRHPRAPQSSQEFAFASWNVRGLTSTSKRQTPGTDCEQYNIDIACIQETKTTTHSEKKLQTGHTLILMEQKETTHHGLGFVIGPRLQSHILNYGRISDRVATIDLSLPTKRGNFAKCRIVNVYGPTSERAKENPLLVESLYDELSNAITVPSRWLLFVCGDFNAKLGKLNKTDYDTGLNSCVGSYGIGKRNSNGEALISFMSTNGLFATNTAFKHPARHRTTWVGHRADPKGSPDSKATIAIFNQIDFVQINEQTIAERLTYLWRHRPQLRPQTSRYPHKNG</sequence>
<dbReference type="CDD" id="cd09076">
    <property type="entry name" value="L1-EN"/>
    <property type="match status" value="1"/>
</dbReference>
<protein>
    <submittedName>
        <fullName evidence="2">Hypp1095 protein</fullName>
    </submittedName>
</protein>
<evidence type="ECO:0000313" key="2">
    <source>
        <dbReference type="EMBL" id="CAH1253131.1"/>
    </source>
</evidence>
<feature type="region of interest" description="Disordered" evidence="1">
    <location>
        <begin position="488"/>
        <end position="514"/>
    </location>
</feature>
<dbReference type="SUPFAM" id="SSF56219">
    <property type="entry name" value="DNase I-like"/>
    <property type="match status" value="1"/>
</dbReference>
<dbReference type="InterPro" id="IPR036691">
    <property type="entry name" value="Endo/exonu/phosph_ase_sf"/>
</dbReference>
<organism evidence="2 3">
    <name type="scientific">Branchiostoma lanceolatum</name>
    <name type="common">Common lancelet</name>
    <name type="synonym">Amphioxus lanceolatum</name>
    <dbReference type="NCBI Taxonomy" id="7740"/>
    <lineage>
        <taxon>Eukaryota</taxon>
        <taxon>Metazoa</taxon>
        <taxon>Chordata</taxon>
        <taxon>Cephalochordata</taxon>
        <taxon>Leptocardii</taxon>
        <taxon>Amphioxiformes</taxon>
        <taxon>Branchiostomatidae</taxon>
        <taxon>Branchiostoma</taxon>
    </lineage>
</organism>
<name>A0A8K0ELI9_BRALA</name>
<gene>
    <name evidence="2" type="primary">Hypp1095</name>
    <name evidence="2" type="ORF">BLAG_LOCUS13013</name>
</gene>
<feature type="region of interest" description="Disordered" evidence="1">
    <location>
        <begin position="1128"/>
        <end position="1150"/>
    </location>
</feature>
<proteinExistence type="predicted"/>
<dbReference type="OrthoDB" id="410104at2759"/>
<feature type="region of interest" description="Disordered" evidence="1">
    <location>
        <begin position="548"/>
        <end position="601"/>
    </location>
</feature>
<dbReference type="Gene3D" id="3.60.10.10">
    <property type="entry name" value="Endonuclease/exonuclease/phosphatase"/>
    <property type="match status" value="1"/>
</dbReference>
<evidence type="ECO:0000313" key="3">
    <source>
        <dbReference type="Proteomes" id="UP000838412"/>
    </source>
</evidence>
<reference evidence="2" key="1">
    <citation type="submission" date="2022-01" db="EMBL/GenBank/DDBJ databases">
        <authorList>
            <person name="Braso-Vives M."/>
        </authorList>
    </citation>
    <scope>NUCLEOTIDE SEQUENCE</scope>
</reference>
<dbReference type="Proteomes" id="UP000838412">
    <property type="component" value="Chromosome 2"/>
</dbReference>
<feature type="compositionally biased region" description="Basic and acidic residues" evidence="1">
    <location>
        <begin position="561"/>
        <end position="575"/>
    </location>
</feature>
<keyword evidence="3" id="KW-1185">Reference proteome</keyword>
<feature type="region of interest" description="Disordered" evidence="1">
    <location>
        <begin position="1066"/>
        <end position="1093"/>
    </location>
</feature>
<accession>A0A8K0ELI9</accession>
<feature type="compositionally biased region" description="Basic and acidic residues" evidence="1">
    <location>
        <begin position="1205"/>
        <end position="1216"/>
    </location>
</feature>
<feature type="compositionally biased region" description="Basic and acidic residues" evidence="1">
    <location>
        <begin position="1075"/>
        <end position="1093"/>
    </location>
</feature>
<feature type="compositionally biased region" description="Basic and acidic residues" evidence="1">
    <location>
        <begin position="1139"/>
        <end position="1150"/>
    </location>
</feature>
<dbReference type="EMBL" id="OV696687">
    <property type="protein sequence ID" value="CAH1253131.1"/>
    <property type="molecule type" value="Genomic_DNA"/>
</dbReference>
<feature type="region of interest" description="Disordered" evidence="1">
    <location>
        <begin position="1205"/>
        <end position="1321"/>
    </location>
</feature>
<feature type="compositionally biased region" description="Basic residues" evidence="1">
    <location>
        <begin position="548"/>
        <end position="558"/>
    </location>
</feature>
<evidence type="ECO:0000256" key="1">
    <source>
        <dbReference type="SAM" id="MobiDB-lite"/>
    </source>
</evidence>